<gene>
    <name evidence="1" type="ORF">HLB29_03940</name>
</gene>
<dbReference type="RefSeq" id="WP_185623855.1">
    <property type="nucleotide sequence ID" value="NZ_JABGBW010000002.1"/>
</dbReference>
<proteinExistence type="predicted"/>
<dbReference type="EMBL" id="JABGBW010000002">
    <property type="protein sequence ID" value="MBC2575832.1"/>
    <property type="molecule type" value="Genomic_DNA"/>
</dbReference>
<dbReference type="Proteomes" id="UP000713904">
    <property type="component" value="Unassembled WGS sequence"/>
</dbReference>
<name>A0ABR6TKA7_9FIRM</name>
<accession>A0ABR6TKA7</accession>
<keyword evidence="2" id="KW-1185">Reference proteome</keyword>
<evidence type="ECO:0000313" key="1">
    <source>
        <dbReference type="EMBL" id="MBC2575832.1"/>
    </source>
</evidence>
<reference evidence="1 2" key="1">
    <citation type="submission" date="2020-05" db="EMBL/GenBank/DDBJ databases">
        <title>Draft genome of xy-202 and genomic insight in genome of the genus Peptostreptococcus.</title>
        <authorList>
            <person name="Zhang Z."/>
        </authorList>
    </citation>
    <scope>NUCLEOTIDE SEQUENCE [LARGE SCALE GENOMIC DNA]</scope>
    <source>
        <strain evidence="1 2">DSM 27025</strain>
    </source>
</reference>
<evidence type="ECO:0000313" key="2">
    <source>
        <dbReference type="Proteomes" id="UP000713904"/>
    </source>
</evidence>
<comment type="caution">
    <text evidence="1">The sequence shown here is derived from an EMBL/GenBank/DDBJ whole genome shotgun (WGS) entry which is preliminary data.</text>
</comment>
<protein>
    <submittedName>
        <fullName evidence="1">Uncharacterized protein</fullName>
    </submittedName>
</protein>
<sequence>MKIDLVKTREYYNLLSSDLLCDCAYCKLYYLKARKEFSELAVWLERYGVDIKKPFEVMSLEPDENGMLDYIGVQYIVFGVYSNYNSYHIGNFNIRIAYSYPSTEVSEEHFVLEVFPINSMRLSLKE</sequence>
<organism evidence="1 2">
    <name type="scientific">Peptostreptococcus canis</name>
    <dbReference type="NCBI Taxonomy" id="1159213"/>
    <lineage>
        <taxon>Bacteria</taxon>
        <taxon>Bacillati</taxon>
        <taxon>Bacillota</taxon>
        <taxon>Clostridia</taxon>
        <taxon>Peptostreptococcales</taxon>
        <taxon>Peptostreptococcaceae</taxon>
        <taxon>Peptostreptococcus</taxon>
    </lineage>
</organism>